<keyword evidence="2" id="KW-1185">Reference proteome</keyword>
<comment type="caution">
    <text evidence="1">The sequence shown here is derived from an EMBL/GenBank/DDBJ whole genome shotgun (WGS) entry which is preliminary data.</text>
</comment>
<name>A0A9N9JFY9_9GLOM</name>
<proteinExistence type="predicted"/>
<reference evidence="1" key="1">
    <citation type="submission" date="2021-06" db="EMBL/GenBank/DDBJ databases">
        <authorList>
            <person name="Kallberg Y."/>
            <person name="Tangrot J."/>
            <person name="Rosling A."/>
        </authorList>
    </citation>
    <scope>NUCLEOTIDE SEQUENCE</scope>
    <source>
        <strain evidence="1">FL130A</strain>
    </source>
</reference>
<accession>A0A9N9JFY9</accession>
<evidence type="ECO:0000313" key="2">
    <source>
        <dbReference type="Proteomes" id="UP000789508"/>
    </source>
</evidence>
<gene>
    <name evidence="1" type="ORF">ALEPTO_LOCUS14551</name>
</gene>
<dbReference type="EMBL" id="CAJVPS010057397">
    <property type="protein sequence ID" value="CAG8778667.1"/>
    <property type="molecule type" value="Genomic_DNA"/>
</dbReference>
<dbReference type="AlphaFoldDB" id="A0A9N9JFY9"/>
<protein>
    <submittedName>
        <fullName evidence="1">4195_t:CDS:1</fullName>
    </submittedName>
</protein>
<evidence type="ECO:0000313" key="1">
    <source>
        <dbReference type="EMBL" id="CAG8778667.1"/>
    </source>
</evidence>
<feature type="non-terminal residue" evidence="1">
    <location>
        <position position="60"/>
    </location>
</feature>
<organism evidence="1 2">
    <name type="scientific">Ambispora leptoticha</name>
    <dbReference type="NCBI Taxonomy" id="144679"/>
    <lineage>
        <taxon>Eukaryota</taxon>
        <taxon>Fungi</taxon>
        <taxon>Fungi incertae sedis</taxon>
        <taxon>Mucoromycota</taxon>
        <taxon>Glomeromycotina</taxon>
        <taxon>Glomeromycetes</taxon>
        <taxon>Archaeosporales</taxon>
        <taxon>Ambisporaceae</taxon>
        <taxon>Ambispora</taxon>
    </lineage>
</organism>
<dbReference type="Proteomes" id="UP000789508">
    <property type="component" value="Unassembled WGS sequence"/>
</dbReference>
<sequence>MNTNTCKLENSESNKNLEKPTTYFFKHHPLKQTLRFNEQWMIPNIKILYRDSEFLIVDKP</sequence>